<evidence type="ECO:0000256" key="5">
    <source>
        <dbReference type="ARBA" id="ARBA00022989"/>
    </source>
</evidence>
<sequence>MKRLFIALAGLTLSASAFANSGHPLPFAFTPDTANLPSVQRGARDYMAYCSGCHSMKHLRYSRIAQDLGIPEDLVKKNLMFTTDKIGDHIISSMPVVQAQQWFGQAPPDLTVETRARGADWVYSYLNSFYVDESRPVGVNNLVLPGASMPHVLWELQGWQVKSEAKAEASHGEAHGTGLELAQPGKLSPEEYKKFTADLTNFMVYAAEPGRAQRVALGPKVILYLLVLTWLFYALKKEFWKDIH</sequence>
<dbReference type="GO" id="GO:0009055">
    <property type="term" value="F:electron transfer activity"/>
    <property type="evidence" value="ECO:0007669"/>
    <property type="project" value="InterPro"/>
</dbReference>
<feature type="binding site" description="covalent" evidence="8">
    <location>
        <position position="53"/>
    </location>
    <ligand>
        <name>heme c</name>
        <dbReference type="ChEBI" id="CHEBI:61717"/>
    </ligand>
</feature>
<reference evidence="11 12" key="1">
    <citation type="submission" date="2018-04" db="EMBL/GenBank/DDBJ databases">
        <title>Novel species isolated from glacier.</title>
        <authorList>
            <person name="Liu Q."/>
            <person name="Xin Y.-H."/>
        </authorList>
    </citation>
    <scope>NUCLEOTIDE SEQUENCE [LARGE SCALE GENOMIC DNA]</scope>
    <source>
        <strain evidence="11 12">GT1R17</strain>
    </source>
</reference>
<keyword evidence="5 9" id="KW-1133">Transmembrane helix</keyword>
<keyword evidence="12" id="KW-1185">Reference proteome</keyword>
<keyword evidence="6 8" id="KW-0408">Iron</keyword>
<keyword evidence="7 9" id="KW-0472">Membrane</keyword>
<feature type="transmembrane region" description="Helical" evidence="9">
    <location>
        <begin position="217"/>
        <end position="235"/>
    </location>
</feature>
<dbReference type="SUPFAM" id="SSF46626">
    <property type="entry name" value="Cytochrome c"/>
    <property type="match status" value="1"/>
</dbReference>
<dbReference type="PANTHER" id="PTHR10266">
    <property type="entry name" value="CYTOCHROME C1"/>
    <property type="match status" value="1"/>
</dbReference>
<dbReference type="PRINTS" id="PR00603">
    <property type="entry name" value="CYTOCHROMEC1"/>
</dbReference>
<evidence type="ECO:0000256" key="8">
    <source>
        <dbReference type="PIRSR" id="PIRSR602326-1"/>
    </source>
</evidence>
<evidence type="ECO:0000256" key="6">
    <source>
        <dbReference type="ARBA" id="ARBA00023004"/>
    </source>
</evidence>
<comment type="subcellular location">
    <subcellularLocation>
        <location evidence="1">Membrane</location>
    </subcellularLocation>
</comment>
<dbReference type="GO" id="GO:0046872">
    <property type="term" value="F:metal ion binding"/>
    <property type="evidence" value="ECO:0007669"/>
    <property type="project" value="UniProtKB-KW"/>
</dbReference>
<feature type="signal peptide" evidence="10">
    <location>
        <begin position="1"/>
        <end position="19"/>
    </location>
</feature>
<feature type="binding site" description="covalent" evidence="8">
    <location>
        <position position="54"/>
    </location>
    <ligand>
        <name>heme c</name>
        <dbReference type="ChEBI" id="CHEBI:61717"/>
    </ligand>
</feature>
<dbReference type="GO" id="GO:0020037">
    <property type="term" value="F:heme binding"/>
    <property type="evidence" value="ECO:0007669"/>
    <property type="project" value="InterPro"/>
</dbReference>
<dbReference type="Pfam" id="PF02167">
    <property type="entry name" value="Cytochrom_C1"/>
    <property type="match status" value="2"/>
</dbReference>
<dbReference type="OrthoDB" id="9798864at2"/>
<dbReference type="Proteomes" id="UP000244248">
    <property type="component" value="Unassembled WGS sequence"/>
</dbReference>
<evidence type="ECO:0000256" key="1">
    <source>
        <dbReference type="ARBA" id="ARBA00004370"/>
    </source>
</evidence>
<feature type="chain" id="PRO_5015626039" evidence="10">
    <location>
        <begin position="20"/>
        <end position="244"/>
    </location>
</feature>
<keyword evidence="10" id="KW-0732">Signal</keyword>
<name>A0A2T5MJD9_9GAMM</name>
<dbReference type="AlphaFoldDB" id="A0A2T5MJD9"/>
<dbReference type="Gene3D" id="1.20.5.100">
    <property type="entry name" value="Cytochrome c1, transmembrane anchor, C-terminal"/>
    <property type="match status" value="1"/>
</dbReference>
<evidence type="ECO:0000256" key="2">
    <source>
        <dbReference type="ARBA" id="ARBA00022617"/>
    </source>
</evidence>
<protein>
    <submittedName>
        <fullName evidence="11">Cytochrome c1</fullName>
    </submittedName>
</protein>
<evidence type="ECO:0000256" key="7">
    <source>
        <dbReference type="ARBA" id="ARBA00023136"/>
    </source>
</evidence>
<evidence type="ECO:0000256" key="10">
    <source>
        <dbReference type="SAM" id="SignalP"/>
    </source>
</evidence>
<comment type="caution">
    <text evidence="11">The sequence shown here is derived from an EMBL/GenBank/DDBJ whole genome shotgun (WGS) entry which is preliminary data.</text>
</comment>
<evidence type="ECO:0000313" key="11">
    <source>
        <dbReference type="EMBL" id="PTU32697.1"/>
    </source>
</evidence>
<organism evidence="11 12">
    <name type="scientific">Stenotrophobium rhamnosiphilum</name>
    <dbReference type="NCBI Taxonomy" id="2029166"/>
    <lineage>
        <taxon>Bacteria</taxon>
        <taxon>Pseudomonadati</taxon>
        <taxon>Pseudomonadota</taxon>
        <taxon>Gammaproteobacteria</taxon>
        <taxon>Nevskiales</taxon>
        <taxon>Nevskiaceae</taxon>
        <taxon>Stenotrophobium</taxon>
    </lineage>
</organism>
<keyword evidence="2 8" id="KW-0349">Heme</keyword>
<dbReference type="InterPro" id="IPR002326">
    <property type="entry name" value="Cyt_c1"/>
</dbReference>
<comment type="cofactor">
    <cofactor evidence="8">
        <name>heme c</name>
        <dbReference type="ChEBI" id="CHEBI:61717"/>
    </cofactor>
    <text evidence="8">Binds 1 heme c group covalently per subunit.</text>
</comment>
<dbReference type="PANTHER" id="PTHR10266:SF3">
    <property type="entry name" value="CYTOCHROME C1, HEME PROTEIN, MITOCHONDRIAL"/>
    <property type="match status" value="1"/>
</dbReference>
<gene>
    <name evidence="11" type="ORF">CJD38_00810</name>
</gene>
<evidence type="ECO:0000313" key="12">
    <source>
        <dbReference type="Proteomes" id="UP000244248"/>
    </source>
</evidence>
<evidence type="ECO:0000256" key="4">
    <source>
        <dbReference type="ARBA" id="ARBA00022723"/>
    </source>
</evidence>
<dbReference type="RefSeq" id="WP_107938406.1">
    <property type="nucleotide sequence ID" value="NZ_QANS01000001.1"/>
</dbReference>
<evidence type="ECO:0000256" key="3">
    <source>
        <dbReference type="ARBA" id="ARBA00022692"/>
    </source>
</evidence>
<proteinExistence type="predicted"/>
<dbReference type="Gene3D" id="1.10.760.10">
    <property type="entry name" value="Cytochrome c-like domain"/>
    <property type="match status" value="1"/>
</dbReference>
<keyword evidence="4 8" id="KW-0479">Metal-binding</keyword>
<dbReference type="GO" id="GO:0016020">
    <property type="term" value="C:membrane"/>
    <property type="evidence" value="ECO:0007669"/>
    <property type="project" value="UniProtKB-SubCell"/>
</dbReference>
<keyword evidence="3 9" id="KW-0812">Transmembrane</keyword>
<dbReference type="InterPro" id="IPR036909">
    <property type="entry name" value="Cyt_c-like_dom_sf"/>
</dbReference>
<evidence type="ECO:0000256" key="9">
    <source>
        <dbReference type="SAM" id="Phobius"/>
    </source>
</evidence>
<dbReference type="EMBL" id="QANS01000001">
    <property type="protein sequence ID" value="PTU32697.1"/>
    <property type="molecule type" value="Genomic_DNA"/>
</dbReference>
<feature type="binding site" description="covalent" evidence="8">
    <location>
        <position position="50"/>
    </location>
    <ligand>
        <name>heme c</name>
        <dbReference type="ChEBI" id="CHEBI:61717"/>
    </ligand>
</feature>
<accession>A0A2T5MJD9</accession>